<reference evidence="6 7" key="1">
    <citation type="submission" date="2020-08" db="EMBL/GenBank/DDBJ databases">
        <title>Sequencing the genomes of 1000 actinobacteria strains.</title>
        <authorList>
            <person name="Klenk H.-P."/>
        </authorList>
    </citation>
    <scope>NUCLEOTIDE SEQUENCE [LARGE SCALE GENOMIC DNA]</scope>
    <source>
        <strain evidence="6 7">DSM 19600</strain>
    </source>
</reference>
<evidence type="ECO:0000256" key="3">
    <source>
        <dbReference type="ARBA" id="ARBA00023163"/>
    </source>
</evidence>
<dbReference type="InterPro" id="IPR036271">
    <property type="entry name" value="Tet_transcr_reg_TetR-rel_C_sf"/>
</dbReference>
<keyword evidence="1" id="KW-0805">Transcription regulation</keyword>
<dbReference type="AlphaFoldDB" id="A0AA40SNG2"/>
<dbReference type="Pfam" id="PF16859">
    <property type="entry name" value="TetR_C_11"/>
    <property type="match status" value="1"/>
</dbReference>
<dbReference type="PROSITE" id="PS50977">
    <property type="entry name" value="HTH_TETR_2"/>
    <property type="match status" value="1"/>
</dbReference>
<dbReference type="GO" id="GO:0003700">
    <property type="term" value="F:DNA-binding transcription factor activity"/>
    <property type="evidence" value="ECO:0007669"/>
    <property type="project" value="TreeGrafter"/>
</dbReference>
<evidence type="ECO:0000256" key="2">
    <source>
        <dbReference type="ARBA" id="ARBA00023125"/>
    </source>
</evidence>
<dbReference type="SUPFAM" id="SSF46689">
    <property type="entry name" value="Homeodomain-like"/>
    <property type="match status" value="1"/>
</dbReference>
<keyword evidence="7" id="KW-1185">Reference proteome</keyword>
<organism evidence="6 7">
    <name type="scientific">Microbacterium invictum</name>
    <dbReference type="NCBI Taxonomy" id="515415"/>
    <lineage>
        <taxon>Bacteria</taxon>
        <taxon>Bacillati</taxon>
        <taxon>Actinomycetota</taxon>
        <taxon>Actinomycetes</taxon>
        <taxon>Micrococcales</taxon>
        <taxon>Microbacteriaceae</taxon>
        <taxon>Microbacterium</taxon>
    </lineage>
</organism>
<dbReference type="GO" id="GO:0000976">
    <property type="term" value="F:transcription cis-regulatory region binding"/>
    <property type="evidence" value="ECO:0007669"/>
    <property type="project" value="TreeGrafter"/>
</dbReference>
<protein>
    <submittedName>
        <fullName evidence="6">AcrR family transcriptional regulator</fullName>
    </submittedName>
</protein>
<dbReference type="SUPFAM" id="SSF48498">
    <property type="entry name" value="Tetracyclin repressor-like, C-terminal domain"/>
    <property type="match status" value="1"/>
</dbReference>
<dbReference type="InterPro" id="IPR001647">
    <property type="entry name" value="HTH_TetR"/>
</dbReference>
<dbReference type="InterPro" id="IPR011075">
    <property type="entry name" value="TetR_C"/>
</dbReference>
<dbReference type="Gene3D" id="1.10.357.10">
    <property type="entry name" value="Tetracycline Repressor, domain 2"/>
    <property type="match status" value="1"/>
</dbReference>
<dbReference type="Pfam" id="PF00440">
    <property type="entry name" value="TetR_N"/>
    <property type="match status" value="1"/>
</dbReference>
<evidence type="ECO:0000259" key="5">
    <source>
        <dbReference type="PROSITE" id="PS50977"/>
    </source>
</evidence>
<dbReference type="Gene3D" id="1.10.10.60">
    <property type="entry name" value="Homeodomain-like"/>
    <property type="match status" value="1"/>
</dbReference>
<dbReference type="EMBL" id="JACIFH010000001">
    <property type="protein sequence ID" value="MBB4139447.1"/>
    <property type="molecule type" value="Genomic_DNA"/>
</dbReference>
<dbReference type="PANTHER" id="PTHR30055:SF148">
    <property type="entry name" value="TETR-FAMILY TRANSCRIPTIONAL REGULATOR"/>
    <property type="match status" value="1"/>
</dbReference>
<dbReference type="RefSeq" id="WP_206686496.1">
    <property type="nucleotide sequence ID" value="NZ_BAABCO010000001.1"/>
</dbReference>
<dbReference type="PANTHER" id="PTHR30055">
    <property type="entry name" value="HTH-TYPE TRANSCRIPTIONAL REGULATOR RUTR"/>
    <property type="match status" value="1"/>
</dbReference>
<accession>A0AA40SNG2</accession>
<proteinExistence type="predicted"/>
<sequence length="189" mass="19624">MSEQRRGAPRSEAARQAILAATAQLFAERGYEQLTIEGIAAEAGVGKQTIYRWWPTKSALVAECLLEGRLLPGQLTLPDTGDLRGDLVGWVEQIFALMDEPTGRGLVTSLVAAATANVEIGARLRDSLGGAESVTTRLTAGVAAGQLPADAPVVELSEALVGAVLLKALSGRAGQPGDAARLVDALVRA</sequence>
<keyword evidence="3" id="KW-0804">Transcription</keyword>
<comment type="caution">
    <text evidence="6">The sequence shown here is derived from an EMBL/GenBank/DDBJ whole genome shotgun (WGS) entry which is preliminary data.</text>
</comment>
<dbReference type="InterPro" id="IPR050109">
    <property type="entry name" value="HTH-type_TetR-like_transc_reg"/>
</dbReference>
<keyword evidence="2 4" id="KW-0238">DNA-binding</keyword>
<dbReference type="PRINTS" id="PR00455">
    <property type="entry name" value="HTHTETR"/>
</dbReference>
<feature type="domain" description="HTH tetR-type" evidence="5">
    <location>
        <begin position="12"/>
        <end position="72"/>
    </location>
</feature>
<evidence type="ECO:0000313" key="7">
    <source>
        <dbReference type="Proteomes" id="UP000549113"/>
    </source>
</evidence>
<gene>
    <name evidence="6" type="ORF">BKA10_001241</name>
</gene>
<evidence type="ECO:0000256" key="4">
    <source>
        <dbReference type="PROSITE-ProRule" id="PRU00335"/>
    </source>
</evidence>
<name>A0AA40SNG2_9MICO</name>
<dbReference type="InterPro" id="IPR009057">
    <property type="entry name" value="Homeodomain-like_sf"/>
</dbReference>
<feature type="DNA-binding region" description="H-T-H motif" evidence="4">
    <location>
        <begin position="35"/>
        <end position="54"/>
    </location>
</feature>
<evidence type="ECO:0000313" key="6">
    <source>
        <dbReference type="EMBL" id="MBB4139447.1"/>
    </source>
</evidence>
<dbReference type="Proteomes" id="UP000549113">
    <property type="component" value="Unassembled WGS sequence"/>
</dbReference>
<evidence type="ECO:0000256" key="1">
    <source>
        <dbReference type="ARBA" id="ARBA00023015"/>
    </source>
</evidence>